<feature type="transmembrane region" description="Helical" evidence="9">
    <location>
        <begin position="91"/>
        <end position="111"/>
    </location>
</feature>
<proteinExistence type="inferred from homology"/>
<name>A0ABS9J4V2_9FLAO</name>
<keyword evidence="2 8" id="KW-0813">Transport</keyword>
<dbReference type="PROSITE" id="PS01022">
    <property type="entry name" value="PTR2_1"/>
    <property type="match status" value="1"/>
</dbReference>
<dbReference type="InterPro" id="IPR036259">
    <property type="entry name" value="MFS_trans_sf"/>
</dbReference>
<keyword evidence="5" id="KW-0653">Protein transport</keyword>
<feature type="transmembrane region" description="Helical" evidence="9">
    <location>
        <begin position="461"/>
        <end position="483"/>
    </location>
</feature>
<evidence type="ECO:0000256" key="8">
    <source>
        <dbReference type="RuleBase" id="RU003755"/>
    </source>
</evidence>
<evidence type="ECO:0000256" key="2">
    <source>
        <dbReference type="ARBA" id="ARBA00022448"/>
    </source>
</evidence>
<feature type="transmembrane region" description="Helical" evidence="9">
    <location>
        <begin position="117"/>
        <end position="133"/>
    </location>
</feature>
<evidence type="ECO:0000256" key="5">
    <source>
        <dbReference type="ARBA" id="ARBA00022856"/>
    </source>
</evidence>
<keyword evidence="3" id="KW-1003">Cell membrane</keyword>
<dbReference type="InterPro" id="IPR020846">
    <property type="entry name" value="MFS_dom"/>
</dbReference>
<evidence type="ECO:0000256" key="9">
    <source>
        <dbReference type="SAM" id="Phobius"/>
    </source>
</evidence>
<feature type="transmembrane region" description="Helical" evidence="9">
    <location>
        <begin position="392"/>
        <end position="411"/>
    </location>
</feature>
<evidence type="ECO:0000256" key="6">
    <source>
        <dbReference type="ARBA" id="ARBA00022989"/>
    </source>
</evidence>
<keyword evidence="7 9" id="KW-0472">Membrane</keyword>
<comment type="subcellular location">
    <subcellularLocation>
        <location evidence="1">Cell membrane</location>
        <topology evidence="1">Multi-pass membrane protein</topology>
    </subcellularLocation>
    <subcellularLocation>
        <location evidence="8">Membrane</location>
        <topology evidence="8">Multi-pass membrane protein</topology>
    </subcellularLocation>
</comment>
<dbReference type="InterPro" id="IPR000109">
    <property type="entry name" value="POT_fam"/>
</dbReference>
<dbReference type="SUPFAM" id="SSF103473">
    <property type="entry name" value="MFS general substrate transporter"/>
    <property type="match status" value="1"/>
</dbReference>
<evidence type="ECO:0000256" key="4">
    <source>
        <dbReference type="ARBA" id="ARBA00022692"/>
    </source>
</evidence>
<dbReference type="PROSITE" id="PS01023">
    <property type="entry name" value="PTR2_2"/>
    <property type="match status" value="1"/>
</dbReference>
<dbReference type="Proteomes" id="UP000829517">
    <property type="component" value="Unassembled WGS sequence"/>
</dbReference>
<dbReference type="PANTHER" id="PTHR23517:SF15">
    <property type="entry name" value="PROTON-DEPENDENT OLIGOPEPTIDE FAMILY TRANSPORT PROTEIN"/>
    <property type="match status" value="1"/>
</dbReference>
<feature type="transmembrane region" description="Helical" evidence="9">
    <location>
        <begin position="489"/>
        <end position="513"/>
    </location>
</feature>
<evidence type="ECO:0000256" key="7">
    <source>
        <dbReference type="ARBA" id="ARBA00023136"/>
    </source>
</evidence>
<accession>A0ABS9J4V2</accession>
<feature type="transmembrane region" description="Helical" evidence="9">
    <location>
        <begin position="64"/>
        <end position="84"/>
    </location>
</feature>
<organism evidence="11 12">
    <name type="scientific">Joostella atrarenae</name>
    <dbReference type="NCBI Taxonomy" id="679257"/>
    <lineage>
        <taxon>Bacteria</taxon>
        <taxon>Pseudomonadati</taxon>
        <taxon>Bacteroidota</taxon>
        <taxon>Flavobacteriia</taxon>
        <taxon>Flavobacteriales</taxon>
        <taxon>Flavobacteriaceae</taxon>
        <taxon>Joostella</taxon>
    </lineage>
</organism>
<keyword evidence="6 9" id="KW-1133">Transmembrane helix</keyword>
<dbReference type="CDD" id="cd17346">
    <property type="entry name" value="MFS_DtpA_like"/>
    <property type="match status" value="1"/>
</dbReference>
<evidence type="ECO:0000313" key="12">
    <source>
        <dbReference type="Proteomes" id="UP000829517"/>
    </source>
</evidence>
<feature type="transmembrane region" description="Helical" evidence="9">
    <location>
        <begin position="295"/>
        <end position="316"/>
    </location>
</feature>
<sequence>MEFKFGGSETNQKTVLGHPSGLFVLFFTEMWERFSYYGMRALLVLFLTSSLLDAGWGWERGDALLLYGWYTSLVYVTPIIGGFIADKFLGYRNAVVLGAFIMTLGHASMALEGFSNYFFYIGLLGLILGNGLFKPNISSMVGQLYKNQGKEKDAGYTIFYMGINAGSFLGILLCGYIGEKVGWHYGFGLAGIFMFLGMLQFYFAQKIFGDIGLSTVQSEESKKSAIVSDENHKAKKVEEESPKVVKDRIIVISIFALFTVFFWWAFEQAGGSMTIFAADYTDRGLEGSAAATFKIVNAIIIIVPMLVVTWVLLQLFRQTFGKFALSNVWLGLSFVIIWGIVIWMLKREFSADATEVPASWFSVLNSLFIILFAPLFSKIWESKFNPSGPVKFAIGLILLGVGFAVLSYGAYTIPEGAQTASVSLMFLVFAYFFHTLGELCVSPVGLSYVSKLSPVKLVGMMFGIWFGANSIANLLGGVTGSFIDDISEAYGLSTFFLIFTIIPITAALILLLLNPMMKRKMHGIK</sequence>
<evidence type="ECO:0000256" key="3">
    <source>
        <dbReference type="ARBA" id="ARBA00022475"/>
    </source>
</evidence>
<dbReference type="PANTHER" id="PTHR23517">
    <property type="entry name" value="RESISTANCE PROTEIN MDTM, PUTATIVE-RELATED-RELATED"/>
    <property type="match status" value="1"/>
</dbReference>
<dbReference type="RefSeq" id="WP_236959410.1">
    <property type="nucleotide sequence ID" value="NZ_JAETXX010000007.1"/>
</dbReference>
<comment type="similarity">
    <text evidence="8">Belongs to the major facilitator superfamily. Proton-dependent oligopeptide transporter (POT/PTR) (TC 2.A.17) family.</text>
</comment>
<feature type="transmembrane region" description="Helical" evidence="9">
    <location>
        <begin position="423"/>
        <end position="449"/>
    </location>
</feature>
<feature type="transmembrane region" description="Helical" evidence="9">
    <location>
        <begin position="249"/>
        <end position="266"/>
    </location>
</feature>
<keyword evidence="5" id="KW-0571">Peptide transport</keyword>
<dbReference type="Pfam" id="PF00854">
    <property type="entry name" value="PTR2"/>
    <property type="match status" value="2"/>
</dbReference>
<dbReference type="PROSITE" id="PS50850">
    <property type="entry name" value="MFS"/>
    <property type="match status" value="1"/>
</dbReference>
<gene>
    <name evidence="11" type="ORF">JM658_11455</name>
</gene>
<comment type="caution">
    <text evidence="11">The sequence shown here is derived from an EMBL/GenBank/DDBJ whole genome shotgun (WGS) entry which is preliminary data.</text>
</comment>
<dbReference type="InterPro" id="IPR005279">
    <property type="entry name" value="Dipep/tripep_permease"/>
</dbReference>
<evidence type="ECO:0000313" key="11">
    <source>
        <dbReference type="EMBL" id="MCF8715445.1"/>
    </source>
</evidence>
<keyword evidence="12" id="KW-1185">Reference proteome</keyword>
<dbReference type="InterPro" id="IPR018456">
    <property type="entry name" value="PTR2_symporter_CS"/>
</dbReference>
<feature type="transmembrane region" description="Helical" evidence="9">
    <location>
        <begin position="37"/>
        <end position="58"/>
    </location>
</feature>
<evidence type="ECO:0000256" key="1">
    <source>
        <dbReference type="ARBA" id="ARBA00004651"/>
    </source>
</evidence>
<dbReference type="Gene3D" id="1.20.1250.20">
    <property type="entry name" value="MFS general substrate transporter like domains"/>
    <property type="match status" value="3"/>
</dbReference>
<protein>
    <submittedName>
        <fullName evidence="11">Peptide MFS transporter</fullName>
    </submittedName>
</protein>
<feature type="transmembrane region" description="Helical" evidence="9">
    <location>
        <begin position="184"/>
        <end position="204"/>
    </location>
</feature>
<evidence type="ECO:0000259" key="10">
    <source>
        <dbReference type="PROSITE" id="PS50850"/>
    </source>
</evidence>
<feature type="transmembrane region" description="Helical" evidence="9">
    <location>
        <begin position="154"/>
        <end position="178"/>
    </location>
</feature>
<keyword evidence="4 8" id="KW-0812">Transmembrane</keyword>
<feature type="domain" description="Major facilitator superfamily (MFS) profile" evidence="10">
    <location>
        <begin position="21"/>
        <end position="518"/>
    </location>
</feature>
<feature type="transmembrane region" description="Helical" evidence="9">
    <location>
        <begin position="358"/>
        <end position="380"/>
    </location>
</feature>
<dbReference type="InterPro" id="IPR050171">
    <property type="entry name" value="MFS_Transporters"/>
</dbReference>
<dbReference type="EMBL" id="JAETXX010000007">
    <property type="protein sequence ID" value="MCF8715445.1"/>
    <property type="molecule type" value="Genomic_DNA"/>
</dbReference>
<reference evidence="11 12" key="1">
    <citation type="submission" date="2021-01" db="EMBL/GenBank/DDBJ databases">
        <title>Genome sequencing of Joostella atrarenae M1-2 (= KCTC 23194).</title>
        <authorList>
            <person name="Zakaria M.R."/>
            <person name="Lam M.Q."/>
            <person name="Chong C.S."/>
        </authorList>
    </citation>
    <scope>NUCLEOTIDE SEQUENCE [LARGE SCALE GENOMIC DNA]</scope>
    <source>
        <strain evidence="11 12">M1-2</strain>
    </source>
</reference>
<feature type="transmembrane region" description="Helical" evidence="9">
    <location>
        <begin position="328"/>
        <end position="346"/>
    </location>
</feature>
<dbReference type="NCBIfam" id="TIGR00924">
    <property type="entry name" value="yjdL_sub1_fam"/>
    <property type="match status" value="1"/>
</dbReference>